<evidence type="ECO:0000256" key="6">
    <source>
        <dbReference type="ARBA" id="ARBA00023242"/>
    </source>
</evidence>
<dbReference type="GeneID" id="25260149"/>
<dbReference type="Pfam" id="PF08781">
    <property type="entry name" value="DP"/>
    <property type="match status" value="1"/>
</dbReference>
<evidence type="ECO:0000259" key="9">
    <source>
        <dbReference type="SMART" id="SM01138"/>
    </source>
</evidence>
<dbReference type="GO" id="GO:0051726">
    <property type="term" value="P:regulation of cell cycle"/>
    <property type="evidence" value="ECO:0007669"/>
    <property type="project" value="InterPro"/>
</dbReference>
<evidence type="ECO:0000313" key="12">
    <source>
        <dbReference type="Proteomes" id="UP000029725"/>
    </source>
</evidence>
<dbReference type="InterPro" id="IPR038168">
    <property type="entry name" value="TF_DP_C_sf"/>
</dbReference>
<evidence type="ECO:0000256" key="5">
    <source>
        <dbReference type="ARBA" id="ARBA00023163"/>
    </source>
</evidence>
<evidence type="ECO:0000256" key="2">
    <source>
        <dbReference type="ARBA" id="ARBA00010940"/>
    </source>
</evidence>
<feature type="domain" description="E2F/DP family winged-helix DNA-binding" evidence="10">
    <location>
        <begin position="41"/>
        <end position="115"/>
    </location>
</feature>
<dbReference type="HOGENOM" id="CLU_1062039_0_0_1"/>
<accession>A0A098VPF8</accession>
<dbReference type="SUPFAM" id="SSF144074">
    <property type="entry name" value="E2F-DP heterodimerization region"/>
    <property type="match status" value="1"/>
</dbReference>
<dbReference type="RefSeq" id="XP_013237359.1">
    <property type="nucleotide sequence ID" value="XM_013381905.1"/>
</dbReference>
<feature type="compositionally biased region" description="Polar residues" evidence="8">
    <location>
        <begin position="1"/>
        <end position="19"/>
    </location>
</feature>
<dbReference type="FunFam" id="1.10.10.10:FF:000360">
    <property type="entry name" value="Transcription factor Dp-1, a"/>
    <property type="match status" value="1"/>
</dbReference>
<proteinExistence type="inferred from homology"/>
<dbReference type="Gene3D" id="1.20.140.80">
    <property type="entry name" value="Transcription factor DP"/>
    <property type="match status" value="1"/>
</dbReference>
<keyword evidence="4 7" id="KW-0238">DNA-binding</keyword>
<evidence type="ECO:0000259" key="10">
    <source>
        <dbReference type="SMART" id="SM01372"/>
    </source>
</evidence>
<dbReference type="AlphaFoldDB" id="A0A098VPF8"/>
<organism evidence="11 12">
    <name type="scientific">Mitosporidium daphniae</name>
    <dbReference type="NCBI Taxonomy" id="1485682"/>
    <lineage>
        <taxon>Eukaryota</taxon>
        <taxon>Fungi</taxon>
        <taxon>Fungi incertae sedis</taxon>
        <taxon>Microsporidia</taxon>
        <taxon>Mitosporidium</taxon>
    </lineage>
</organism>
<dbReference type="VEuPathDB" id="MicrosporidiaDB:DI09_4p150"/>
<dbReference type="Proteomes" id="UP000029725">
    <property type="component" value="Unassembled WGS sequence"/>
</dbReference>
<feature type="region of interest" description="Disordered" evidence="8">
    <location>
        <begin position="1"/>
        <end position="38"/>
    </location>
</feature>
<dbReference type="GO" id="GO:0005667">
    <property type="term" value="C:transcription regulator complex"/>
    <property type="evidence" value="ECO:0007669"/>
    <property type="project" value="InterPro"/>
</dbReference>
<dbReference type="OrthoDB" id="552115at2759"/>
<dbReference type="InterPro" id="IPR014889">
    <property type="entry name" value="Transc_factor_DP_C"/>
</dbReference>
<dbReference type="InterPro" id="IPR037241">
    <property type="entry name" value="E2F-DP_heterodim"/>
</dbReference>
<dbReference type="EMBL" id="JMKJ01000444">
    <property type="protein sequence ID" value="KGG50932.1"/>
    <property type="molecule type" value="Genomic_DNA"/>
</dbReference>
<dbReference type="PANTHER" id="PTHR12548">
    <property type="entry name" value="TRANSCRIPTION FACTOR DP"/>
    <property type="match status" value="1"/>
</dbReference>
<dbReference type="InterPro" id="IPR036390">
    <property type="entry name" value="WH_DNA-bd_sf"/>
</dbReference>
<dbReference type="SMART" id="SM01138">
    <property type="entry name" value="DP"/>
    <property type="match status" value="1"/>
</dbReference>
<dbReference type="InterPro" id="IPR003316">
    <property type="entry name" value="E2F_WHTH_DNA-bd_dom"/>
</dbReference>
<dbReference type="InterPro" id="IPR036388">
    <property type="entry name" value="WH-like_DNA-bd_sf"/>
</dbReference>
<comment type="caution">
    <text evidence="11">The sequence shown here is derived from an EMBL/GenBank/DDBJ whole genome shotgun (WGS) entry which is preliminary data.</text>
</comment>
<sequence>MFVQSSGLHSSTLTPASSPSDHRKVTARSTPHPLRGSSNQCLTKGLRHFSLCVCKKVEEKGVTTYNEVADELVADLGGELLGDQKNIRRRVYDALNVLMAMNIIYKNRKEITWVGLPNTLLHDYESLLLERSSIEERILQKRKHVQDLISRNLILRNKSAEDTSGSPCSSDILHLPFILINAPKDTRINCEMTHYYFDFDAPFSIHEDLELLKLMGLCGDQTPILDPVSSLPSPLLGLWDDVTLASTAKSSRLQFLSASEKS</sequence>
<dbReference type="GO" id="GO:0000981">
    <property type="term" value="F:DNA-binding transcription factor activity, RNA polymerase II-specific"/>
    <property type="evidence" value="ECO:0007669"/>
    <property type="project" value="TreeGrafter"/>
</dbReference>
<reference evidence="11 12" key="1">
    <citation type="submission" date="2014-04" db="EMBL/GenBank/DDBJ databases">
        <title>A new species of microsporidia sheds light on the evolution of extreme parasitism.</title>
        <authorList>
            <person name="Haag K.L."/>
            <person name="James T.Y."/>
            <person name="Larsson R."/>
            <person name="Schaer T.M."/>
            <person name="Refardt D."/>
            <person name="Pombert J.-F."/>
            <person name="Ebert D."/>
        </authorList>
    </citation>
    <scope>NUCLEOTIDE SEQUENCE [LARGE SCALE GENOMIC DNA]</scope>
    <source>
        <strain evidence="11 12">UGP3</strain>
        <tissue evidence="11">Spores</tissue>
    </source>
</reference>
<keyword evidence="6 7" id="KW-0539">Nucleus</keyword>
<evidence type="ECO:0000256" key="4">
    <source>
        <dbReference type="ARBA" id="ARBA00023125"/>
    </source>
</evidence>
<dbReference type="SMART" id="SM01372">
    <property type="entry name" value="E2F_TDP"/>
    <property type="match status" value="1"/>
</dbReference>
<comment type="subcellular location">
    <subcellularLocation>
        <location evidence="1 7">Nucleus</location>
    </subcellularLocation>
</comment>
<dbReference type="CDD" id="cd14458">
    <property type="entry name" value="DP_DD"/>
    <property type="match status" value="1"/>
</dbReference>
<dbReference type="PANTHER" id="PTHR12548:SF9">
    <property type="entry name" value="TRANSCRIPTION FACTOR DP"/>
    <property type="match status" value="1"/>
</dbReference>
<name>A0A098VPF8_9MICR</name>
<gene>
    <name evidence="11" type="ORF">DI09_4p150</name>
</gene>
<dbReference type="GO" id="GO:0005634">
    <property type="term" value="C:nucleus"/>
    <property type="evidence" value="ECO:0007669"/>
    <property type="project" value="UniProtKB-SubCell"/>
</dbReference>
<feature type="domain" description="Transcription factor DP C-terminal" evidence="9">
    <location>
        <begin position="122"/>
        <end position="250"/>
    </location>
</feature>
<dbReference type="GO" id="GO:0000977">
    <property type="term" value="F:RNA polymerase II transcription regulatory region sequence-specific DNA binding"/>
    <property type="evidence" value="ECO:0007669"/>
    <property type="project" value="TreeGrafter"/>
</dbReference>
<keyword evidence="3 7" id="KW-0805">Transcription regulation</keyword>
<dbReference type="InterPro" id="IPR015648">
    <property type="entry name" value="Transcrpt_fac_DP"/>
</dbReference>
<dbReference type="SUPFAM" id="SSF46785">
    <property type="entry name" value="Winged helix' DNA-binding domain"/>
    <property type="match status" value="1"/>
</dbReference>
<dbReference type="Pfam" id="PF02319">
    <property type="entry name" value="WHD_E2F_TDP"/>
    <property type="match status" value="1"/>
</dbReference>
<protein>
    <submittedName>
        <fullName evidence="11">Uncharacterized protein</fullName>
    </submittedName>
</protein>
<keyword evidence="5 7" id="KW-0804">Transcription</keyword>
<comment type="similarity">
    <text evidence="2 7">Belongs to the E2F/DP family.</text>
</comment>
<dbReference type="Gene3D" id="1.10.10.10">
    <property type="entry name" value="Winged helix-like DNA-binding domain superfamily/Winged helix DNA-binding domain"/>
    <property type="match status" value="1"/>
</dbReference>
<evidence type="ECO:0000256" key="8">
    <source>
        <dbReference type="SAM" id="MobiDB-lite"/>
    </source>
</evidence>
<evidence type="ECO:0000256" key="7">
    <source>
        <dbReference type="RuleBase" id="RU003796"/>
    </source>
</evidence>
<evidence type="ECO:0000256" key="3">
    <source>
        <dbReference type="ARBA" id="ARBA00023015"/>
    </source>
</evidence>
<evidence type="ECO:0000256" key="1">
    <source>
        <dbReference type="ARBA" id="ARBA00004123"/>
    </source>
</evidence>
<evidence type="ECO:0000313" key="11">
    <source>
        <dbReference type="EMBL" id="KGG50932.1"/>
    </source>
</evidence>
<keyword evidence="12" id="KW-1185">Reference proteome</keyword>